<feature type="region of interest" description="Disordered" evidence="1">
    <location>
        <begin position="1"/>
        <end position="90"/>
    </location>
</feature>
<feature type="compositionally biased region" description="Basic and acidic residues" evidence="1">
    <location>
        <begin position="63"/>
        <end position="72"/>
    </location>
</feature>
<dbReference type="Proteomes" id="UP000601435">
    <property type="component" value="Unassembled WGS sequence"/>
</dbReference>
<reference evidence="2" key="1">
    <citation type="submission" date="2021-02" db="EMBL/GenBank/DDBJ databases">
        <authorList>
            <person name="Dougan E. K."/>
            <person name="Rhodes N."/>
            <person name="Thang M."/>
            <person name="Chan C."/>
        </authorList>
    </citation>
    <scope>NUCLEOTIDE SEQUENCE</scope>
</reference>
<comment type="caution">
    <text evidence="2">The sequence shown here is derived from an EMBL/GenBank/DDBJ whole genome shotgun (WGS) entry which is preliminary data.</text>
</comment>
<feature type="region of interest" description="Disordered" evidence="1">
    <location>
        <begin position="321"/>
        <end position="345"/>
    </location>
</feature>
<dbReference type="EMBL" id="CAJNJA010021863">
    <property type="protein sequence ID" value="CAE7482895.1"/>
    <property type="molecule type" value="Genomic_DNA"/>
</dbReference>
<proteinExistence type="predicted"/>
<protein>
    <submittedName>
        <fullName evidence="2">Uncharacterized protein</fullName>
    </submittedName>
</protein>
<evidence type="ECO:0000313" key="3">
    <source>
        <dbReference type="Proteomes" id="UP000601435"/>
    </source>
</evidence>
<sequence length="1322" mass="144424">MALNFDSPEGQPSLTSGPSTQEPTPSPEGQQAVHPSGDVKKEVANLGALQGLARKLSSSDLPGDEKSSDKASHAAPSVAAPSVDPDGVDAPPPPALPGCCDLCRKKARAAKSKFCGACRSDVCAAKRDCEKSERGPWFTKLAKTGGAEFVDFMSSYVRANGKTRRKYSQRCNFDFARYEEAKRVQSSLRLGFKAGSHAIFMHKDRAIKHWMSRLSISRMEANDKWETERAKAKFVKHDGPNGEDRIPVKEDDFLIGEEGILEEKVKVKEHKRAKYNADVDALMEEGLQGRAMSSDLLDKHGFSDFDNPDLVNDFLGGRAVAPEPVFPQQDPDQGAAEDSPKKPKTFDAATERITLQTKILQLVDKAFSDLQQSVKEAEECKQKAQGETDVPASEAEALRLLKSRADVAKVVMGDYVAGVFTYEPAVLQANKEALEESLKSTAAELSDVVNSAPCFVDAVCSLVQAIKGISNSDEKKAVESDFKPFLNANAILKSAVKTASQKAIKFAKDRADKVEKAKRQKEQEEAKRLAGEERKRRAEESKLNKAAEKQGKVGSLFDIDFAKFSLRPLEFKILKNKGDVEKLDMNKPWAVKLDESDLPAFQVLLADAKVKASLDTFMSGFPGSAASMQGSKRFSNPVQDSGKLRAGALKELGIEDSVPEGLDAKMVAALGAVVTFGYGEDMMSFGLDTFQLPSLRVQTVGHRVVVMVALDKLCSFLKAAKKGENVSYAEVLDFLQTAQPTTIAAFLAVHPDAMCHCLLSKNTLAFVPGGWLLQEKVLNVRCVFGIRMAFCPCLKKKDSCLEVLAGWLPDDDGAQASSLASAYKKANSASSDSPSGGDQAQMAAVEAVPLPTGGDEVSWCMGWANRHLLLLPDGMLELFKRNMAGGIRLRTRFSGMECPGHAARAIEEACEANGIHVPADQGFSLHSVCDCDSRAMKCLDALRQDSTWDKLKPEHVFTKMEDAVLPAALQDMLEMAASQKASSDSDGWPFIRALMKPLMEDKALQMQSMCRVHGRECDVCGGETSALTLDVAGPPCVDWSRRGRRERSHGATAVPYAVWVSQLLSSGSCLGIHECTTDFPDWMLERPLHEFGARSWKIEVFRLDPTNFGVPCKRPRRYTVLWNAARIRFGGSFAEFVNLFFTLPEIHGEVFFRAGADLPSNASKTRLENLQAYSDEWRSRCQDGRSTADNICDLNQRPSHGRLDRFVPTLVTQQSVYCLQKRKLLSATESLETQLLHRSSPVYELAASGDLSEAAIRHLAGNGMSAVCIGTLMMYVVACTSPVSDRDREAFQSVAGLQKRQSCAEEALQPPAVSPKHVAPAV</sequence>
<dbReference type="OrthoDB" id="420325at2759"/>
<dbReference type="SUPFAM" id="SSF53335">
    <property type="entry name" value="S-adenosyl-L-methionine-dependent methyltransferases"/>
    <property type="match status" value="1"/>
</dbReference>
<accession>A0A812SFW3</accession>
<feature type="compositionally biased region" description="Low complexity" evidence="1">
    <location>
        <begin position="73"/>
        <end position="89"/>
    </location>
</feature>
<evidence type="ECO:0000256" key="1">
    <source>
        <dbReference type="SAM" id="MobiDB-lite"/>
    </source>
</evidence>
<dbReference type="Gene3D" id="3.40.50.150">
    <property type="entry name" value="Vaccinia Virus protein VP39"/>
    <property type="match status" value="1"/>
</dbReference>
<keyword evidence="3" id="KW-1185">Reference proteome</keyword>
<feature type="region of interest" description="Disordered" evidence="1">
    <location>
        <begin position="515"/>
        <end position="546"/>
    </location>
</feature>
<evidence type="ECO:0000313" key="2">
    <source>
        <dbReference type="EMBL" id="CAE7482895.1"/>
    </source>
</evidence>
<organism evidence="2 3">
    <name type="scientific">Symbiodinium necroappetens</name>
    <dbReference type="NCBI Taxonomy" id="1628268"/>
    <lineage>
        <taxon>Eukaryota</taxon>
        <taxon>Sar</taxon>
        <taxon>Alveolata</taxon>
        <taxon>Dinophyceae</taxon>
        <taxon>Suessiales</taxon>
        <taxon>Symbiodiniaceae</taxon>
        <taxon>Symbiodinium</taxon>
    </lineage>
</organism>
<dbReference type="InterPro" id="IPR029063">
    <property type="entry name" value="SAM-dependent_MTases_sf"/>
</dbReference>
<name>A0A812SFW3_9DINO</name>
<feature type="compositionally biased region" description="Polar residues" evidence="1">
    <location>
        <begin position="10"/>
        <end position="29"/>
    </location>
</feature>
<gene>
    <name evidence="2" type="ORF">SNEC2469_LOCUS13682</name>
</gene>